<dbReference type="PANTHER" id="PTHR34468">
    <property type="entry name" value="MICROTUBULE-ASSOCIATED FUTSCH-LIKE PROTEIN"/>
    <property type="match status" value="1"/>
</dbReference>
<protein>
    <submittedName>
        <fullName evidence="2">Uncharacterized protein</fullName>
    </submittedName>
</protein>
<dbReference type="AlphaFoldDB" id="A0A2I0XA24"/>
<reference evidence="2 3" key="2">
    <citation type="journal article" date="2017" name="Nature">
        <title>The Apostasia genome and the evolution of orchids.</title>
        <authorList>
            <person name="Zhang G.Q."/>
            <person name="Liu K.W."/>
            <person name="Li Z."/>
            <person name="Lohaus R."/>
            <person name="Hsiao Y.Y."/>
            <person name="Niu S.C."/>
            <person name="Wang J.Y."/>
            <person name="Lin Y.C."/>
            <person name="Xu Q."/>
            <person name="Chen L.J."/>
            <person name="Yoshida K."/>
            <person name="Fujiwara S."/>
            <person name="Wang Z.W."/>
            <person name="Zhang Y.Q."/>
            <person name="Mitsuda N."/>
            <person name="Wang M."/>
            <person name="Liu G.H."/>
            <person name="Pecoraro L."/>
            <person name="Huang H.X."/>
            <person name="Xiao X.J."/>
            <person name="Lin M."/>
            <person name="Wu X.Y."/>
            <person name="Wu W.L."/>
            <person name="Chen Y.Y."/>
            <person name="Chang S.B."/>
            <person name="Sakamoto S."/>
            <person name="Ohme-Takagi M."/>
            <person name="Yagi M."/>
            <person name="Zeng S.J."/>
            <person name="Shen C.Y."/>
            <person name="Yeh C.M."/>
            <person name="Luo Y.B."/>
            <person name="Tsai W.C."/>
            <person name="Van de Peer Y."/>
            <person name="Liu Z.J."/>
        </authorList>
    </citation>
    <scope>NUCLEOTIDE SEQUENCE [LARGE SCALE GENOMIC DNA]</scope>
    <source>
        <tissue evidence="2">The whole plant</tissue>
    </source>
</reference>
<evidence type="ECO:0000313" key="3">
    <source>
        <dbReference type="Proteomes" id="UP000233837"/>
    </source>
</evidence>
<dbReference type="EMBL" id="KZ502032">
    <property type="protein sequence ID" value="PKU84736.1"/>
    <property type="molecule type" value="Genomic_DNA"/>
</dbReference>
<name>A0A2I0XA24_9ASPA</name>
<feature type="compositionally biased region" description="Polar residues" evidence="1">
    <location>
        <begin position="97"/>
        <end position="106"/>
    </location>
</feature>
<evidence type="ECO:0000313" key="2">
    <source>
        <dbReference type="EMBL" id="PKU84736.1"/>
    </source>
</evidence>
<sequence>MDLHPTPFPGYLSLSLTDTHTLYQEFSVNLHSQMIAGKRRAAVNLTTKKERDQPKPAVPQTQSKPKRTFGRNLSGNITFERPSQKSLTAKPWKPSGVSKNTQKPPTKVTSALACAGSAKSGSNKKDHHVTFLETQPPEVVAVDESIKVSYDDVLVCTPVLSTDTSMQETPYQSAENCSKCRLDRLETASYWISQVKVAEPTGKHFVSAAFFRLALECRAQPFVMLQNELKHYRDRHGGVNMESLWDDLCRNYGLISEQSEANSDDVDNIDAVIVEQFCSKCTVKEEGDGTDGIDMCKDYDIIVKPKHIDEDIICP</sequence>
<organism evidence="2 3">
    <name type="scientific">Dendrobium catenatum</name>
    <dbReference type="NCBI Taxonomy" id="906689"/>
    <lineage>
        <taxon>Eukaryota</taxon>
        <taxon>Viridiplantae</taxon>
        <taxon>Streptophyta</taxon>
        <taxon>Embryophyta</taxon>
        <taxon>Tracheophyta</taxon>
        <taxon>Spermatophyta</taxon>
        <taxon>Magnoliopsida</taxon>
        <taxon>Liliopsida</taxon>
        <taxon>Asparagales</taxon>
        <taxon>Orchidaceae</taxon>
        <taxon>Epidendroideae</taxon>
        <taxon>Malaxideae</taxon>
        <taxon>Dendrobiinae</taxon>
        <taxon>Dendrobium</taxon>
    </lineage>
</organism>
<dbReference type="Proteomes" id="UP000233837">
    <property type="component" value="Unassembled WGS sequence"/>
</dbReference>
<dbReference type="PANTHER" id="PTHR34468:SF3">
    <property type="entry name" value="OS03G0288900 PROTEIN"/>
    <property type="match status" value="1"/>
</dbReference>
<gene>
    <name evidence="2" type="ORF">MA16_Dca008146</name>
</gene>
<feature type="region of interest" description="Disordered" evidence="1">
    <location>
        <begin position="46"/>
        <end position="106"/>
    </location>
</feature>
<proteinExistence type="predicted"/>
<accession>A0A2I0XA24</accession>
<evidence type="ECO:0000256" key="1">
    <source>
        <dbReference type="SAM" id="MobiDB-lite"/>
    </source>
</evidence>
<keyword evidence="3" id="KW-1185">Reference proteome</keyword>
<reference evidence="2 3" key="1">
    <citation type="journal article" date="2016" name="Sci. Rep.">
        <title>The Dendrobium catenatum Lindl. genome sequence provides insights into polysaccharide synthase, floral development and adaptive evolution.</title>
        <authorList>
            <person name="Zhang G.Q."/>
            <person name="Xu Q."/>
            <person name="Bian C."/>
            <person name="Tsai W.C."/>
            <person name="Yeh C.M."/>
            <person name="Liu K.W."/>
            <person name="Yoshida K."/>
            <person name="Zhang L.S."/>
            <person name="Chang S.B."/>
            <person name="Chen F."/>
            <person name="Shi Y."/>
            <person name="Su Y.Y."/>
            <person name="Zhang Y.Q."/>
            <person name="Chen L.J."/>
            <person name="Yin Y."/>
            <person name="Lin M."/>
            <person name="Huang H."/>
            <person name="Deng H."/>
            <person name="Wang Z.W."/>
            <person name="Zhu S.L."/>
            <person name="Zhao X."/>
            <person name="Deng C."/>
            <person name="Niu S.C."/>
            <person name="Huang J."/>
            <person name="Wang M."/>
            <person name="Liu G.H."/>
            <person name="Yang H.J."/>
            <person name="Xiao X.J."/>
            <person name="Hsiao Y.Y."/>
            <person name="Wu W.L."/>
            <person name="Chen Y.Y."/>
            <person name="Mitsuda N."/>
            <person name="Ohme-Takagi M."/>
            <person name="Luo Y.B."/>
            <person name="Van de Peer Y."/>
            <person name="Liu Z.J."/>
        </authorList>
    </citation>
    <scope>NUCLEOTIDE SEQUENCE [LARGE SCALE GENOMIC DNA]</scope>
    <source>
        <tissue evidence="2">The whole plant</tissue>
    </source>
</reference>